<sequence length="323" mass="36124">MKTLITPGKRITLDQFGSWPGTRHVFGEEVYAVEAALASRRPLLIRGEPGAGKSQLARAVAHELGRLFVPEVVHSRYEAHDLHWHFDAVGRLGVAQALAAGIGREDADTQLKESKFLRPGPLWWVYNWKSALYQNSHCKQGGTIPERPSKWQPGEGSVLLIDEIDKADADLPNGLLESLGNGAFTVPYIHKTIKQQQENPPLVVVTTNEERELPAAFLRRCMVLRLELPKDESGLVEYLIERGRLHFGDDCKENVLKEAAELLQEDRLAAQDFGITPPGQAEYLDMLRAVSGMADSERDQMEVLHKIKDYALKKSPYLESDAD</sequence>
<dbReference type="InterPro" id="IPR050764">
    <property type="entry name" value="CbbQ/NirQ/NorQ/GpvN"/>
</dbReference>
<dbReference type="AlphaFoldDB" id="A0A370DUC2"/>
<dbReference type="Proteomes" id="UP000254771">
    <property type="component" value="Unassembled WGS sequence"/>
</dbReference>
<feature type="domain" description="AAA+ ATPase" evidence="1">
    <location>
        <begin position="39"/>
        <end position="230"/>
    </location>
</feature>
<dbReference type="InterPro" id="IPR027417">
    <property type="entry name" value="P-loop_NTPase"/>
</dbReference>
<evidence type="ECO:0000259" key="1">
    <source>
        <dbReference type="SMART" id="SM00382"/>
    </source>
</evidence>
<evidence type="ECO:0000313" key="2">
    <source>
        <dbReference type="EMBL" id="RDH87903.1"/>
    </source>
</evidence>
<dbReference type="CDD" id="cd00009">
    <property type="entry name" value="AAA"/>
    <property type="match status" value="1"/>
</dbReference>
<gene>
    <name evidence="2" type="ORF">DIZ78_05035</name>
</gene>
<evidence type="ECO:0000313" key="3">
    <source>
        <dbReference type="Proteomes" id="UP000254771"/>
    </source>
</evidence>
<reference evidence="2 3" key="1">
    <citation type="journal article" date="2018" name="ISME J.">
        <title>Endosymbiont genomes yield clues of tubeworm success.</title>
        <authorList>
            <person name="Li Y."/>
            <person name="Liles M.R."/>
            <person name="Halanych K.M."/>
        </authorList>
    </citation>
    <scope>NUCLEOTIDE SEQUENCE [LARGE SCALE GENOMIC DNA]</scope>
    <source>
        <strain evidence="2">A1462</strain>
    </source>
</reference>
<dbReference type="Pfam" id="PF07728">
    <property type="entry name" value="AAA_5"/>
    <property type="match status" value="1"/>
</dbReference>
<dbReference type="InterPro" id="IPR011704">
    <property type="entry name" value="ATPase_dyneun-rel_AAA"/>
</dbReference>
<dbReference type="InterPro" id="IPR003593">
    <property type="entry name" value="AAA+_ATPase"/>
</dbReference>
<proteinExistence type="predicted"/>
<dbReference type="PANTHER" id="PTHR42759">
    <property type="entry name" value="MOXR FAMILY PROTEIN"/>
    <property type="match status" value="1"/>
</dbReference>
<dbReference type="SUPFAM" id="SSF52540">
    <property type="entry name" value="P-loop containing nucleoside triphosphate hydrolases"/>
    <property type="match status" value="1"/>
</dbReference>
<organism evidence="2 3">
    <name type="scientific">endosymbiont of Escarpia spicata</name>
    <dbReference type="NCBI Taxonomy" id="2200908"/>
    <lineage>
        <taxon>Bacteria</taxon>
        <taxon>Pseudomonadati</taxon>
        <taxon>Pseudomonadota</taxon>
        <taxon>Gammaproteobacteria</taxon>
        <taxon>sulfur-oxidizing symbionts</taxon>
    </lineage>
</organism>
<accession>A0A370DUC2</accession>
<keyword evidence="3" id="KW-1185">Reference proteome</keyword>
<dbReference type="GO" id="GO:0005524">
    <property type="term" value="F:ATP binding"/>
    <property type="evidence" value="ECO:0007669"/>
    <property type="project" value="InterPro"/>
</dbReference>
<dbReference type="Gene3D" id="3.40.50.300">
    <property type="entry name" value="P-loop containing nucleotide triphosphate hydrolases"/>
    <property type="match status" value="1"/>
</dbReference>
<name>A0A370DUC2_9GAMM</name>
<dbReference type="SMART" id="SM00382">
    <property type="entry name" value="AAA"/>
    <property type="match status" value="1"/>
</dbReference>
<dbReference type="EMBL" id="QFXE01000005">
    <property type="protein sequence ID" value="RDH87903.1"/>
    <property type="molecule type" value="Genomic_DNA"/>
</dbReference>
<protein>
    <submittedName>
        <fullName evidence="2">AAA family ATPase</fullName>
    </submittedName>
</protein>
<comment type="caution">
    <text evidence="2">The sequence shown here is derived from an EMBL/GenBank/DDBJ whole genome shotgun (WGS) entry which is preliminary data.</text>
</comment>
<dbReference type="PANTHER" id="PTHR42759:SF1">
    <property type="entry name" value="MAGNESIUM-CHELATASE SUBUNIT CHLD"/>
    <property type="match status" value="1"/>
</dbReference>
<dbReference type="GO" id="GO:0016887">
    <property type="term" value="F:ATP hydrolysis activity"/>
    <property type="evidence" value="ECO:0007669"/>
    <property type="project" value="InterPro"/>
</dbReference>